<dbReference type="RefSeq" id="WP_258542225.1">
    <property type="nucleotide sequence ID" value="NZ_OU015584.1"/>
</dbReference>
<reference evidence="1" key="1">
    <citation type="submission" date="2021-04" db="EMBL/GenBank/DDBJ databases">
        <authorList>
            <person name="Rodrigo-Torres L."/>
            <person name="Arahal R. D."/>
            <person name="Lucena T."/>
        </authorList>
    </citation>
    <scope>NUCLEOTIDE SEQUENCE</scope>
    <source>
        <strain evidence="1">AS29M-1</strain>
    </source>
</reference>
<dbReference type="Proteomes" id="UP000683507">
    <property type="component" value="Chromosome"/>
</dbReference>
<name>A0A916JN14_9FLAO</name>
<dbReference type="KEGG" id="ptan:CRYO30217_02024"/>
<dbReference type="EMBL" id="OU015584">
    <property type="protein sequence ID" value="CAG5082843.1"/>
    <property type="molecule type" value="Genomic_DNA"/>
</dbReference>
<dbReference type="AlphaFoldDB" id="A0A916JN14"/>
<sequence>MINDCEMFLQQTYDQYLHKSMYNSFTEDQRKEFEYLIKKYKIRRSELYDKPYFE</sequence>
<accession>A0A916JN14</accession>
<organism evidence="1 2">
    <name type="scientific">Parvicella tangerina</name>
    <dbReference type="NCBI Taxonomy" id="2829795"/>
    <lineage>
        <taxon>Bacteria</taxon>
        <taxon>Pseudomonadati</taxon>
        <taxon>Bacteroidota</taxon>
        <taxon>Flavobacteriia</taxon>
        <taxon>Flavobacteriales</taxon>
        <taxon>Parvicellaceae</taxon>
        <taxon>Parvicella</taxon>
    </lineage>
</organism>
<gene>
    <name evidence="1" type="ORF">CRYO30217_02024</name>
</gene>
<keyword evidence="2" id="KW-1185">Reference proteome</keyword>
<evidence type="ECO:0000313" key="1">
    <source>
        <dbReference type="EMBL" id="CAG5082843.1"/>
    </source>
</evidence>
<protein>
    <submittedName>
        <fullName evidence="1">Uncharacterized protein</fullName>
    </submittedName>
</protein>
<evidence type="ECO:0000313" key="2">
    <source>
        <dbReference type="Proteomes" id="UP000683507"/>
    </source>
</evidence>
<proteinExistence type="predicted"/>